<gene>
    <name evidence="3" type="primary">LOC108618657</name>
</gene>
<evidence type="ECO:0000256" key="1">
    <source>
        <dbReference type="SAM" id="MobiDB-lite"/>
    </source>
</evidence>
<feature type="compositionally biased region" description="Low complexity" evidence="1">
    <location>
        <begin position="1"/>
        <end position="14"/>
    </location>
</feature>
<organism evidence="2 3">
    <name type="scientific">Drosophila arizonae</name>
    <name type="common">Fruit fly</name>
    <dbReference type="NCBI Taxonomy" id="7263"/>
    <lineage>
        <taxon>Eukaryota</taxon>
        <taxon>Metazoa</taxon>
        <taxon>Ecdysozoa</taxon>
        <taxon>Arthropoda</taxon>
        <taxon>Hexapoda</taxon>
        <taxon>Insecta</taxon>
        <taxon>Pterygota</taxon>
        <taxon>Neoptera</taxon>
        <taxon>Endopterygota</taxon>
        <taxon>Diptera</taxon>
        <taxon>Brachycera</taxon>
        <taxon>Muscomorpha</taxon>
        <taxon>Ephydroidea</taxon>
        <taxon>Drosophilidae</taxon>
        <taxon>Drosophila</taxon>
    </lineage>
</organism>
<dbReference type="Pfam" id="PF06382">
    <property type="entry name" value="Protamine_like"/>
    <property type="match status" value="1"/>
</dbReference>
<sequence>MENDNNSAENCENNSVAMEVETSLTTSELQNLHLDQKPKCRSRPKPNSAKKRDSNAVKRKSIARAGIKKKKPQISYTLNKAYIRFLHAYCAKHGKRLIGPDMVLKAARAWCHLALAKRQQYNDPRMLR</sequence>
<accession>A0ABM1PSQ1</accession>
<protein>
    <submittedName>
        <fullName evidence="3">Uncharacterized protein LOC108618657</fullName>
    </submittedName>
</protein>
<dbReference type="Proteomes" id="UP000694904">
    <property type="component" value="Chromosome X"/>
</dbReference>
<evidence type="ECO:0000313" key="3">
    <source>
        <dbReference type="RefSeq" id="XP_017870237.1"/>
    </source>
</evidence>
<reference evidence="2" key="2">
    <citation type="journal article" date="2016" name="G3 (Bethesda)">
        <title>Genome Evolution in Three Species of Cactophilic Drosophila.</title>
        <authorList>
            <person name="Sanchez-Flores A."/>
            <person name="Penazola F."/>
            <person name="Carpinteyro-Ponce J."/>
            <person name="Nazario-Yepiz N."/>
            <person name="Abreu-Goodger C."/>
            <person name="Machado C.A."/>
            <person name="Markow T.A."/>
        </authorList>
    </citation>
    <scope>NUCLEOTIDE SEQUENCE [LARGE SCALE GENOMIC DNA]</scope>
</reference>
<dbReference type="GeneID" id="108618657"/>
<reference evidence="3" key="3">
    <citation type="submission" date="2025-08" db="UniProtKB">
        <authorList>
            <consortium name="RefSeq"/>
        </authorList>
    </citation>
    <scope>IDENTIFICATION</scope>
    <source>
        <tissue evidence="3">Whole organism</tissue>
    </source>
</reference>
<reference evidence="2" key="1">
    <citation type="journal article" date="1997" name="Nucleic Acids Res.">
        <title>tRNAscan-SE: a program for improved detection of transfer RNA genes in genomic sequence.</title>
        <authorList>
            <person name="Lowe T.M."/>
            <person name="Eddy S.R."/>
        </authorList>
    </citation>
    <scope>NUCLEOTIDE SEQUENCE [LARGE SCALE GENOMIC DNA]</scope>
</reference>
<name>A0ABM1PSQ1_DROAR</name>
<proteinExistence type="predicted"/>
<keyword evidence="2" id="KW-1185">Reference proteome</keyword>
<feature type="region of interest" description="Disordered" evidence="1">
    <location>
        <begin position="1"/>
        <end position="65"/>
    </location>
</feature>
<dbReference type="InterPro" id="IPR024460">
    <property type="entry name" value="Protamine-like"/>
</dbReference>
<dbReference type="RefSeq" id="XP_017870237.1">
    <property type="nucleotide sequence ID" value="XM_018014748.1"/>
</dbReference>
<evidence type="ECO:0000313" key="2">
    <source>
        <dbReference type="Proteomes" id="UP000694904"/>
    </source>
</evidence>